<accession>A0A1J1IDD0</accession>
<dbReference type="AlphaFoldDB" id="A0A1J1IDD0"/>
<dbReference type="Proteomes" id="UP000183832">
    <property type="component" value="Unassembled WGS sequence"/>
</dbReference>
<dbReference type="EMBL" id="CVRI01000047">
    <property type="protein sequence ID" value="CRK98277.1"/>
    <property type="molecule type" value="Genomic_DNA"/>
</dbReference>
<reference evidence="1 2" key="1">
    <citation type="submission" date="2015-04" db="EMBL/GenBank/DDBJ databases">
        <authorList>
            <person name="Syromyatnikov M.Y."/>
            <person name="Popov V.N."/>
        </authorList>
    </citation>
    <scope>NUCLEOTIDE SEQUENCE [LARGE SCALE GENOMIC DNA]</scope>
</reference>
<name>A0A1J1IDD0_9DIPT</name>
<proteinExistence type="predicted"/>
<organism evidence="1 2">
    <name type="scientific">Clunio marinus</name>
    <dbReference type="NCBI Taxonomy" id="568069"/>
    <lineage>
        <taxon>Eukaryota</taxon>
        <taxon>Metazoa</taxon>
        <taxon>Ecdysozoa</taxon>
        <taxon>Arthropoda</taxon>
        <taxon>Hexapoda</taxon>
        <taxon>Insecta</taxon>
        <taxon>Pterygota</taxon>
        <taxon>Neoptera</taxon>
        <taxon>Endopterygota</taxon>
        <taxon>Diptera</taxon>
        <taxon>Nematocera</taxon>
        <taxon>Chironomoidea</taxon>
        <taxon>Chironomidae</taxon>
        <taxon>Clunio</taxon>
    </lineage>
</organism>
<sequence length="83" mass="9756">MIFVGFGVVAAIQSFQKRRNKAHNRQMQQIPRSDSHLYFISQKRVFHCFLYATQTSVLNYLKVRKRRMSTTSAVCLKKARADF</sequence>
<gene>
    <name evidence="1" type="ORF">CLUMA_CG011639</name>
</gene>
<evidence type="ECO:0000313" key="2">
    <source>
        <dbReference type="Proteomes" id="UP000183832"/>
    </source>
</evidence>
<protein>
    <submittedName>
        <fullName evidence="1">CLUMA_CG011639, isoform A</fullName>
    </submittedName>
</protein>
<keyword evidence="2" id="KW-1185">Reference proteome</keyword>
<evidence type="ECO:0000313" key="1">
    <source>
        <dbReference type="EMBL" id="CRK98277.1"/>
    </source>
</evidence>